<protein>
    <submittedName>
        <fullName evidence="1">Uncharacterized protein</fullName>
    </submittedName>
</protein>
<dbReference type="GO" id="GO:0005789">
    <property type="term" value="C:endoplasmic reticulum membrane"/>
    <property type="evidence" value="ECO:0007669"/>
    <property type="project" value="TreeGrafter"/>
</dbReference>
<dbReference type="PANTHER" id="PTHR15949:SF3">
    <property type="entry name" value="TESTIS-EXPRESSED PROTEIN 264"/>
    <property type="match status" value="1"/>
</dbReference>
<evidence type="ECO:0000313" key="2">
    <source>
        <dbReference type="Proteomes" id="UP001378592"/>
    </source>
</evidence>
<dbReference type="PANTHER" id="PTHR15949">
    <property type="entry name" value="TESTIS-EXPRESSED PROTEIN 264"/>
    <property type="match status" value="1"/>
</dbReference>
<proteinExistence type="predicted"/>
<dbReference type="GO" id="GO:0005657">
    <property type="term" value="C:replication fork"/>
    <property type="evidence" value="ECO:0007669"/>
    <property type="project" value="TreeGrafter"/>
</dbReference>
<sequence length="228" mass="26356">MLLAYVVGFLLVFVVGVMCVYREVYGEIFTNSKVRMGYVAVKRLTIAYRIGGHRIICRERRLMSLFQDGGEIKYINIRYKYCRPAAPTFVPYEFNERRNEIYASGVVLNEDGSPITDEVCLMLAELGYRIFTFPSISHAITAVYGVCHNESMETAVGRVYPVVEQIITTHRLCAYPQFEIYNGNFIQIIIPLSRQICYFVPEAVPRSPYHWYLNSVQPSHNDLIERDH</sequence>
<gene>
    <name evidence="1" type="ORF">R5R35_014118</name>
</gene>
<organism evidence="1 2">
    <name type="scientific">Gryllus longicercus</name>
    <dbReference type="NCBI Taxonomy" id="2509291"/>
    <lineage>
        <taxon>Eukaryota</taxon>
        <taxon>Metazoa</taxon>
        <taxon>Ecdysozoa</taxon>
        <taxon>Arthropoda</taxon>
        <taxon>Hexapoda</taxon>
        <taxon>Insecta</taxon>
        <taxon>Pterygota</taxon>
        <taxon>Neoptera</taxon>
        <taxon>Polyneoptera</taxon>
        <taxon>Orthoptera</taxon>
        <taxon>Ensifera</taxon>
        <taxon>Gryllidea</taxon>
        <taxon>Grylloidea</taxon>
        <taxon>Gryllidae</taxon>
        <taxon>Gryllinae</taxon>
        <taxon>Gryllus</taxon>
    </lineage>
</organism>
<dbReference type="GO" id="GO:0061709">
    <property type="term" value="P:reticulophagy"/>
    <property type="evidence" value="ECO:0007669"/>
    <property type="project" value="TreeGrafter"/>
</dbReference>
<reference evidence="1 2" key="1">
    <citation type="submission" date="2024-03" db="EMBL/GenBank/DDBJ databases">
        <title>The genome assembly and annotation of the cricket Gryllus longicercus Weissman &amp; Gray.</title>
        <authorList>
            <person name="Szrajer S."/>
            <person name="Gray D."/>
            <person name="Ylla G."/>
        </authorList>
    </citation>
    <scope>NUCLEOTIDE SEQUENCE [LARGE SCALE GENOMIC DNA]</scope>
    <source>
        <strain evidence="1">DAG 2021-001</strain>
        <tissue evidence="1">Whole body minus gut</tissue>
    </source>
</reference>
<dbReference type="Proteomes" id="UP001378592">
    <property type="component" value="Unassembled WGS sequence"/>
</dbReference>
<keyword evidence="2" id="KW-1185">Reference proteome</keyword>
<dbReference type="GO" id="GO:0000421">
    <property type="term" value="C:autophagosome membrane"/>
    <property type="evidence" value="ECO:0007669"/>
    <property type="project" value="TreeGrafter"/>
</dbReference>
<name>A0AAN9YTM9_9ORTH</name>
<dbReference type="GO" id="GO:0005634">
    <property type="term" value="C:nucleus"/>
    <property type="evidence" value="ECO:0007669"/>
    <property type="project" value="TreeGrafter"/>
</dbReference>
<dbReference type="GO" id="GO:0106300">
    <property type="term" value="P:protein-DNA covalent cross-linking repair"/>
    <property type="evidence" value="ECO:0007669"/>
    <property type="project" value="TreeGrafter"/>
</dbReference>
<dbReference type="EMBL" id="JAZDUA010000902">
    <property type="protein sequence ID" value="KAK7788900.1"/>
    <property type="molecule type" value="Genomic_DNA"/>
</dbReference>
<dbReference type="AlphaFoldDB" id="A0AAN9YTM9"/>
<accession>A0AAN9YTM9</accession>
<evidence type="ECO:0000313" key="1">
    <source>
        <dbReference type="EMBL" id="KAK7788900.1"/>
    </source>
</evidence>
<comment type="caution">
    <text evidence="1">The sequence shown here is derived from an EMBL/GenBank/DDBJ whole genome shotgun (WGS) entry which is preliminary data.</text>
</comment>